<evidence type="ECO:0008006" key="3">
    <source>
        <dbReference type="Google" id="ProtNLM"/>
    </source>
</evidence>
<sequence length="301" mass="34460">MVLMNIQGIVRVGSMDYDVILTDEKIINSDGEECLGLTDHNLHEIKISTRLQNEQGQEKTFLHELIHAMIEERNLDFESITEEILAEDLSTILYQVIRDNPEMFTKNIGITGMSIDGVFCEKFIIGQKPKRIDLNFNKTAKISEKQIEDTIELFKGKNINELSKKDIPELAEILSVILKREYSPHTQLIIDSESFRITEDVFGAPFNCKKQAEIKSNDIARNLEVENLLEKIKKSNYKDILSNTLDILSLGTSEECPEYLVFNGENIPGVKSYSINKNEHEFPSVTITLDCPNINIMRDRF</sequence>
<proteinExistence type="predicted"/>
<protein>
    <recommendedName>
        <fullName evidence="3">Phage protein</fullName>
    </recommendedName>
</protein>
<dbReference type="Proteomes" id="UP000070646">
    <property type="component" value="Unassembled WGS sequence"/>
</dbReference>
<dbReference type="EMBL" id="LRPU01000044">
    <property type="protein sequence ID" value="KXA13267.1"/>
    <property type="molecule type" value="Genomic_DNA"/>
</dbReference>
<name>A0A133NAD9_CLOPF</name>
<gene>
    <name evidence="1" type="ORF">HMPREF3222_00927</name>
</gene>
<evidence type="ECO:0000313" key="2">
    <source>
        <dbReference type="Proteomes" id="UP000070646"/>
    </source>
</evidence>
<evidence type="ECO:0000313" key="1">
    <source>
        <dbReference type="EMBL" id="KXA13267.1"/>
    </source>
</evidence>
<dbReference type="PATRIC" id="fig|1502.174.peg.941"/>
<organism evidence="1 2">
    <name type="scientific">Clostridium perfringens</name>
    <dbReference type="NCBI Taxonomy" id="1502"/>
    <lineage>
        <taxon>Bacteria</taxon>
        <taxon>Bacillati</taxon>
        <taxon>Bacillota</taxon>
        <taxon>Clostridia</taxon>
        <taxon>Eubacteriales</taxon>
        <taxon>Clostridiaceae</taxon>
        <taxon>Clostridium</taxon>
    </lineage>
</organism>
<dbReference type="AlphaFoldDB" id="A0A133NAD9"/>
<reference evidence="1 2" key="1">
    <citation type="submission" date="2016-01" db="EMBL/GenBank/DDBJ databases">
        <authorList>
            <person name="Oliw E.H."/>
        </authorList>
    </citation>
    <scope>NUCLEOTIDE SEQUENCE [LARGE SCALE GENOMIC DNA]</scope>
    <source>
        <strain evidence="1 2">MJR7757A</strain>
    </source>
</reference>
<comment type="caution">
    <text evidence="1">The sequence shown here is derived from an EMBL/GenBank/DDBJ whole genome shotgun (WGS) entry which is preliminary data.</text>
</comment>
<accession>A0A133NAD9</accession>